<dbReference type="SMART" id="SM00729">
    <property type="entry name" value="Elp3"/>
    <property type="match status" value="1"/>
</dbReference>
<dbReference type="InterPro" id="IPR034466">
    <property type="entry name" value="Methyltransferase_Class_B"/>
</dbReference>
<feature type="domain" description="Radical SAM core" evidence="10">
    <location>
        <begin position="187"/>
        <end position="411"/>
    </location>
</feature>
<evidence type="ECO:0000256" key="6">
    <source>
        <dbReference type="ARBA" id="ARBA00023004"/>
    </source>
</evidence>
<accession>A0A1H2DRQ9</accession>
<dbReference type="InterPro" id="IPR006158">
    <property type="entry name" value="Cobalamin-bd"/>
</dbReference>
<dbReference type="GO" id="GO:0003824">
    <property type="term" value="F:catalytic activity"/>
    <property type="evidence" value="ECO:0007669"/>
    <property type="project" value="InterPro"/>
</dbReference>
<dbReference type="AlphaFoldDB" id="A0A1H2DRQ9"/>
<protein>
    <submittedName>
        <fullName evidence="11">Radical SAM superfamily enzyme YgiQ, UPF0313 family</fullName>
    </submittedName>
</protein>
<keyword evidence="8" id="KW-0812">Transmembrane</keyword>
<evidence type="ECO:0000256" key="5">
    <source>
        <dbReference type="ARBA" id="ARBA00022723"/>
    </source>
</evidence>
<dbReference type="InterPro" id="IPR006638">
    <property type="entry name" value="Elp3/MiaA/NifB-like_rSAM"/>
</dbReference>
<keyword evidence="12" id="KW-1185">Reference proteome</keyword>
<dbReference type="SFLD" id="SFLDG01082">
    <property type="entry name" value="B12-binding_domain_containing"/>
    <property type="match status" value="1"/>
</dbReference>
<keyword evidence="7" id="KW-0411">Iron-sulfur</keyword>
<dbReference type="InterPro" id="IPR051198">
    <property type="entry name" value="BchE-like"/>
</dbReference>
<dbReference type="RefSeq" id="WP_092230182.1">
    <property type="nucleotide sequence ID" value="NZ_FNLL01000002.1"/>
</dbReference>
<gene>
    <name evidence="11" type="ORF">SAMN04487931_10253</name>
</gene>
<dbReference type="InterPro" id="IPR023404">
    <property type="entry name" value="rSAM_horseshoe"/>
</dbReference>
<dbReference type="InterPro" id="IPR058240">
    <property type="entry name" value="rSAM_sf"/>
</dbReference>
<proteinExistence type="predicted"/>
<organism evidence="11 12">
    <name type="scientific">Desulfobacula phenolica</name>
    <dbReference type="NCBI Taxonomy" id="90732"/>
    <lineage>
        <taxon>Bacteria</taxon>
        <taxon>Pseudomonadati</taxon>
        <taxon>Thermodesulfobacteriota</taxon>
        <taxon>Desulfobacteria</taxon>
        <taxon>Desulfobacterales</taxon>
        <taxon>Desulfobacteraceae</taxon>
        <taxon>Desulfobacula</taxon>
    </lineage>
</organism>
<dbReference type="PANTHER" id="PTHR43409:SF7">
    <property type="entry name" value="BLL1977 PROTEIN"/>
    <property type="match status" value="1"/>
</dbReference>
<evidence type="ECO:0000256" key="1">
    <source>
        <dbReference type="ARBA" id="ARBA00001966"/>
    </source>
</evidence>
<dbReference type="CDD" id="cd01335">
    <property type="entry name" value="Radical_SAM"/>
    <property type="match status" value="1"/>
</dbReference>
<keyword evidence="8" id="KW-0472">Membrane</keyword>
<keyword evidence="5" id="KW-0479">Metal-binding</keyword>
<dbReference type="PANTHER" id="PTHR43409">
    <property type="entry name" value="ANAEROBIC MAGNESIUM-PROTOPORPHYRIN IX MONOMETHYL ESTER CYCLASE-RELATED"/>
    <property type="match status" value="1"/>
</dbReference>
<keyword evidence="8" id="KW-1133">Transmembrane helix</keyword>
<dbReference type="PROSITE" id="PS51332">
    <property type="entry name" value="B12_BINDING"/>
    <property type="match status" value="1"/>
</dbReference>
<evidence type="ECO:0000256" key="4">
    <source>
        <dbReference type="ARBA" id="ARBA00022691"/>
    </source>
</evidence>
<dbReference type="SFLD" id="SFLDG01123">
    <property type="entry name" value="methyltransferase_(Class_B)"/>
    <property type="match status" value="1"/>
</dbReference>
<comment type="cofactor">
    <cofactor evidence="1">
        <name>[4Fe-4S] cluster</name>
        <dbReference type="ChEBI" id="CHEBI:49883"/>
    </cofactor>
</comment>
<evidence type="ECO:0000256" key="8">
    <source>
        <dbReference type="SAM" id="Phobius"/>
    </source>
</evidence>
<dbReference type="SFLD" id="SFLDS00029">
    <property type="entry name" value="Radical_SAM"/>
    <property type="match status" value="1"/>
</dbReference>
<dbReference type="Proteomes" id="UP000199608">
    <property type="component" value="Unassembled WGS sequence"/>
</dbReference>
<reference evidence="12" key="1">
    <citation type="submission" date="2016-10" db="EMBL/GenBank/DDBJ databases">
        <authorList>
            <person name="Varghese N."/>
            <person name="Submissions S."/>
        </authorList>
    </citation>
    <scope>NUCLEOTIDE SEQUENCE [LARGE SCALE GENOMIC DNA]</scope>
    <source>
        <strain evidence="12">DSM 3384</strain>
    </source>
</reference>
<keyword evidence="6" id="KW-0408">Iron</keyword>
<evidence type="ECO:0000313" key="11">
    <source>
        <dbReference type="EMBL" id="SDT85583.1"/>
    </source>
</evidence>
<dbReference type="Pfam" id="PF02310">
    <property type="entry name" value="B12-binding"/>
    <property type="match status" value="1"/>
</dbReference>
<evidence type="ECO:0000259" key="9">
    <source>
        <dbReference type="PROSITE" id="PS51332"/>
    </source>
</evidence>
<evidence type="ECO:0000256" key="2">
    <source>
        <dbReference type="ARBA" id="ARBA00022603"/>
    </source>
</evidence>
<dbReference type="CDD" id="cd02068">
    <property type="entry name" value="radical_SAM_B12_BD"/>
    <property type="match status" value="1"/>
</dbReference>
<evidence type="ECO:0000313" key="12">
    <source>
        <dbReference type="Proteomes" id="UP000199608"/>
    </source>
</evidence>
<dbReference type="GO" id="GO:0046872">
    <property type="term" value="F:metal ion binding"/>
    <property type="evidence" value="ECO:0007669"/>
    <property type="project" value="UniProtKB-KW"/>
</dbReference>
<keyword evidence="2" id="KW-0489">Methyltransferase</keyword>
<keyword evidence="4" id="KW-0949">S-adenosyl-L-methionine</keyword>
<name>A0A1H2DRQ9_9BACT</name>
<dbReference type="GO" id="GO:0031419">
    <property type="term" value="F:cobalamin binding"/>
    <property type="evidence" value="ECO:0007669"/>
    <property type="project" value="InterPro"/>
</dbReference>
<dbReference type="InterPro" id="IPR007197">
    <property type="entry name" value="rSAM"/>
</dbReference>
<dbReference type="Pfam" id="PF04055">
    <property type="entry name" value="Radical_SAM"/>
    <property type="match status" value="1"/>
</dbReference>
<dbReference type="PROSITE" id="PS51918">
    <property type="entry name" value="RADICAL_SAM"/>
    <property type="match status" value="1"/>
</dbReference>
<evidence type="ECO:0000256" key="3">
    <source>
        <dbReference type="ARBA" id="ARBA00022679"/>
    </source>
</evidence>
<dbReference type="GO" id="GO:0051539">
    <property type="term" value="F:4 iron, 4 sulfur cluster binding"/>
    <property type="evidence" value="ECO:0007669"/>
    <property type="project" value="UniProtKB-KW"/>
</dbReference>
<feature type="transmembrane region" description="Helical" evidence="8">
    <location>
        <begin position="12"/>
        <end position="29"/>
    </location>
</feature>
<keyword evidence="3" id="KW-0808">Transferase</keyword>
<feature type="domain" description="B12-binding" evidence="9">
    <location>
        <begin position="2"/>
        <end position="138"/>
    </location>
</feature>
<dbReference type="SUPFAM" id="SSF102114">
    <property type="entry name" value="Radical SAM enzymes"/>
    <property type="match status" value="1"/>
</dbReference>
<evidence type="ECO:0000259" key="10">
    <source>
        <dbReference type="PROSITE" id="PS51918"/>
    </source>
</evidence>
<evidence type="ECO:0000256" key="7">
    <source>
        <dbReference type="ARBA" id="ARBA00023014"/>
    </source>
</evidence>
<dbReference type="Gene3D" id="3.40.50.280">
    <property type="entry name" value="Cobalamin-binding domain"/>
    <property type="match status" value="1"/>
</dbReference>
<dbReference type="Gene3D" id="3.80.30.20">
    <property type="entry name" value="tm_1862 like domain"/>
    <property type="match status" value="1"/>
</dbReference>
<dbReference type="EMBL" id="FNLL01000002">
    <property type="protein sequence ID" value="SDT85583.1"/>
    <property type="molecule type" value="Genomic_DNA"/>
</dbReference>
<sequence>MKIALIHPKMYIRSYYFFPLGLGFIASALQSRSMNFAFYDIHKNWTKTSKFLKIVEKDGPFDIFAITALQSTFLNASDICNKLKDKFPNAIIVLGGKITVNSTSFLFENFNIDYAIRGEGEVAFLELLEALEGKREKASVKGLLYRDDNGLIHSNGESDFIENINDFMIPFEKFDMSKYVVKNTVQSPNLPSLNMVSSRGCPFACTFCNFSKSRYKRMRYYDLELLGKQWDYLIENFGLKHITFNDDIFTVNKKRTKEICSVLKEKRLSFSCSTRLDALNEEIINVLEKSGCKYLCIGIESPSPTVAKIIDKRLDLDRYQKNIDLLKNTSITVNFGFMIGYYGETEETIEETREFVIKNGLIYSSFFATAFPDTKLYDLVRNKIPDEEIYLKQLSQVDLSSDYLINMTDMPLKKVYSLHDYLVADSVINAIRIDLPFKRIVRKLFVFYLVFMRKYGIKNSMFKRIFEFINIVIVKPLVGKNN</sequence>